<reference evidence="1 2" key="1">
    <citation type="journal article" date="2019" name="Sci. Rep.">
        <title>Orb-weaving spider Araneus ventricosus genome elucidates the spidroin gene catalogue.</title>
        <authorList>
            <person name="Kono N."/>
            <person name="Nakamura H."/>
            <person name="Ohtoshi R."/>
            <person name="Moran D.A.P."/>
            <person name="Shinohara A."/>
            <person name="Yoshida Y."/>
            <person name="Fujiwara M."/>
            <person name="Mori M."/>
            <person name="Tomita M."/>
            <person name="Arakawa K."/>
        </authorList>
    </citation>
    <scope>NUCLEOTIDE SEQUENCE [LARGE SCALE GENOMIC DNA]</scope>
</reference>
<dbReference type="AlphaFoldDB" id="A0A4Y2D941"/>
<protein>
    <submittedName>
        <fullName evidence="1">Uncharacterized protein</fullName>
    </submittedName>
</protein>
<evidence type="ECO:0000313" key="1">
    <source>
        <dbReference type="EMBL" id="GBM12508.1"/>
    </source>
</evidence>
<evidence type="ECO:0000313" key="2">
    <source>
        <dbReference type="Proteomes" id="UP000499080"/>
    </source>
</evidence>
<dbReference type="EMBL" id="BGPR01000315">
    <property type="protein sequence ID" value="GBM12508.1"/>
    <property type="molecule type" value="Genomic_DNA"/>
</dbReference>
<keyword evidence="2" id="KW-1185">Reference proteome</keyword>
<sequence length="108" mass="12145">MSFICTESDSGIKIERNPLCFKLVRGIGCLSPNILISASSSSCVQKIEIALDTFMDCHQTTAVTTDKVKSEFCKFIASPHVKKEMLEFKHESERLDVFYSSLMDKNTN</sequence>
<organism evidence="1 2">
    <name type="scientific">Araneus ventricosus</name>
    <name type="common">Orbweaver spider</name>
    <name type="synonym">Epeira ventricosa</name>
    <dbReference type="NCBI Taxonomy" id="182803"/>
    <lineage>
        <taxon>Eukaryota</taxon>
        <taxon>Metazoa</taxon>
        <taxon>Ecdysozoa</taxon>
        <taxon>Arthropoda</taxon>
        <taxon>Chelicerata</taxon>
        <taxon>Arachnida</taxon>
        <taxon>Araneae</taxon>
        <taxon>Araneomorphae</taxon>
        <taxon>Entelegynae</taxon>
        <taxon>Araneoidea</taxon>
        <taxon>Araneidae</taxon>
        <taxon>Araneus</taxon>
    </lineage>
</organism>
<comment type="caution">
    <text evidence="1">The sequence shown here is derived from an EMBL/GenBank/DDBJ whole genome shotgun (WGS) entry which is preliminary data.</text>
</comment>
<gene>
    <name evidence="1" type="ORF">AVEN_188686_1</name>
</gene>
<proteinExistence type="predicted"/>
<name>A0A4Y2D941_ARAVE</name>
<dbReference type="Proteomes" id="UP000499080">
    <property type="component" value="Unassembled WGS sequence"/>
</dbReference>
<accession>A0A4Y2D941</accession>